<proteinExistence type="predicted"/>
<protein>
    <recommendedName>
        <fullName evidence="3">Glycosyltransferase family 1 protein</fullName>
    </recommendedName>
</protein>
<reference evidence="1 2" key="1">
    <citation type="submission" date="2022-02" db="EMBL/GenBank/DDBJ databases">
        <authorList>
            <person name="Min J."/>
        </authorList>
    </citation>
    <scope>NUCLEOTIDE SEQUENCE [LARGE SCALE GENOMIC DNA]</scope>
    <source>
        <strain evidence="1 2">GR10-1</strain>
    </source>
</reference>
<sequence>MVESINWIPFTGLFKKFNKINNRQFAKSILRAVKQLGFKDYILFNDNEVFKAFYLKDFLKPLLSIYYSRDNIVGVKYWKKHGEQLEPELIAKSDLCLANSDYLKNYCKKYNPHSFKVGQGCDFTFSPTKTYRRNPKWR</sequence>
<gene>
    <name evidence="1" type="ORF">MKP09_08325</name>
</gene>
<accession>A0ABS9SHR5</accession>
<dbReference type="Proteomes" id="UP001202248">
    <property type="component" value="Unassembled WGS sequence"/>
</dbReference>
<comment type="caution">
    <text evidence="1">The sequence shown here is derived from an EMBL/GenBank/DDBJ whole genome shotgun (WGS) entry which is preliminary data.</text>
</comment>
<evidence type="ECO:0000313" key="2">
    <source>
        <dbReference type="Proteomes" id="UP001202248"/>
    </source>
</evidence>
<name>A0ABS9SHR5_9BACT</name>
<organism evidence="1 2">
    <name type="scientific">Niabella ginsengisoli</name>
    <dbReference type="NCBI Taxonomy" id="522298"/>
    <lineage>
        <taxon>Bacteria</taxon>
        <taxon>Pseudomonadati</taxon>
        <taxon>Bacteroidota</taxon>
        <taxon>Chitinophagia</taxon>
        <taxon>Chitinophagales</taxon>
        <taxon>Chitinophagaceae</taxon>
        <taxon>Niabella</taxon>
    </lineage>
</organism>
<keyword evidence="2" id="KW-1185">Reference proteome</keyword>
<dbReference type="EMBL" id="JAKWBL010000001">
    <property type="protein sequence ID" value="MCH5597908.1"/>
    <property type="molecule type" value="Genomic_DNA"/>
</dbReference>
<dbReference type="RefSeq" id="WP_240827261.1">
    <property type="nucleotide sequence ID" value="NZ_JAKWBL010000001.1"/>
</dbReference>
<evidence type="ECO:0008006" key="3">
    <source>
        <dbReference type="Google" id="ProtNLM"/>
    </source>
</evidence>
<evidence type="ECO:0000313" key="1">
    <source>
        <dbReference type="EMBL" id="MCH5597908.1"/>
    </source>
</evidence>